<evidence type="ECO:0000256" key="1">
    <source>
        <dbReference type="ARBA" id="ARBA00004370"/>
    </source>
</evidence>
<dbReference type="Gene3D" id="3.30.565.10">
    <property type="entry name" value="Histidine kinase-like ATPase, C-terminal domain"/>
    <property type="match status" value="1"/>
</dbReference>
<dbReference type="SMART" id="SM00304">
    <property type="entry name" value="HAMP"/>
    <property type="match status" value="1"/>
</dbReference>
<proteinExistence type="predicted"/>
<keyword evidence="7" id="KW-1185">Reference proteome</keyword>
<dbReference type="InterPro" id="IPR010559">
    <property type="entry name" value="Sig_transdc_His_kin_internal"/>
</dbReference>
<dbReference type="InterPro" id="IPR050640">
    <property type="entry name" value="Bact_2-comp_sensor_kinase"/>
</dbReference>
<keyword evidence="2" id="KW-0597">Phosphoprotein</keyword>
<evidence type="ECO:0000259" key="5">
    <source>
        <dbReference type="PROSITE" id="PS50885"/>
    </source>
</evidence>
<name>A0ABS7KTX0_CLOSR</name>
<keyword evidence="4" id="KW-1133">Transmembrane helix</keyword>
<dbReference type="GO" id="GO:0016301">
    <property type="term" value="F:kinase activity"/>
    <property type="evidence" value="ECO:0007669"/>
    <property type="project" value="UniProtKB-KW"/>
</dbReference>
<reference evidence="6 7" key="1">
    <citation type="journal article" date="2021" name="Cell Host Microbe">
        <title>in vivo commensal control of Clostridioides difficile virulence.</title>
        <authorList>
            <person name="Girinathan B.P."/>
            <person name="Dibenedetto N."/>
            <person name="Worley J.N."/>
            <person name="Peltier J."/>
            <person name="Arrieta-Ortiz M.L."/>
            <person name="Rupa Christinal Immanuel S."/>
            <person name="Lavin R."/>
            <person name="Delaney M.L."/>
            <person name="Cummins C."/>
            <person name="Hoffmann M."/>
            <person name="Luo Y."/>
            <person name="Gonzalez-Escalona N."/>
            <person name="Allard M."/>
            <person name="Onderdonk A.B."/>
            <person name="Gerber G.K."/>
            <person name="Sonenshein A.L."/>
            <person name="Baliga N."/>
            <person name="Dupuy B."/>
            <person name="Bry L."/>
        </authorList>
    </citation>
    <scope>NUCLEOTIDE SEQUENCE [LARGE SCALE GENOMIC DNA]</scope>
    <source>
        <strain evidence="6 7">DSM 599</strain>
    </source>
</reference>
<dbReference type="PANTHER" id="PTHR34220">
    <property type="entry name" value="SENSOR HISTIDINE KINASE YPDA"/>
    <property type="match status" value="1"/>
</dbReference>
<dbReference type="InterPro" id="IPR003660">
    <property type="entry name" value="HAMP_dom"/>
</dbReference>
<dbReference type="PANTHER" id="PTHR34220:SF7">
    <property type="entry name" value="SENSOR HISTIDINE KINASE YPDA"/>
    <property type="match status" value="1"/>
</dbReference>
<feature type="transmembrane region" description="Helical" evidence="4">
    <location>
        <begin position="12"/>
        <end position="31"/>
    </location>
</feature>
<accession>A0ABS7KTX0</accession>
<organism evidence="6 7">
    <name type="scientific">Clostridium sardiniense</name>
    <name type="common">Clostridium absonum</name>
    <dbReference type="NCBI Taxonomy" id="29369"/>
    <lineage>
        <taxon>Bacteria</taxon>
        <taxon>Bacillati</taxon>
        <taxon>Bacillota</taxon>
        <taxon>Clostridia</taxon>
        <taxon>Eubacteriales</taxon>
        <taxon>Clostridiaceae</taxon>
        <taxon>Clostridium</taxon>
    </lineage>
</organism>
<keyword evidence="3" id="KW-0808">Transferase</keyword>
<dbReference type="Proteomes" id="UP001299068">
    <property type="component" value="Unassembled WGS sequence"/>
</dbReference>
<feature type="transmembrane region" description="Helical" evidence="4">
    <location>
        <begin position="291"/>
        <end position="315"/>
    </location>
</feature>
<evidence type="ECO:0000256" key="2">
    <source>
        <dbReference type="ARBA" id="ARBA00022553"/>
    </source>
</evidence>
<comment type="caution">
    <text evidence="6">The sequence shown here is derived from an EMBL/GenBank/DDBJ whole genome shotgun (WGS) entry which is preliminary data.</text>
</comment>
<keyword evidence="4" id="KW-0812">Transmembrane</keyword>
<dbReference type="SUPFAM" id="SSF55874">
    <property type="entry name" value="ATPase domain of HSP90 chaperone/DNA topoisomerase II/histidine kinase"/>
    <property type="match status" value="1"/>
</dbReference>
<dbReference type="PROSITE" id="PS50885">
    <property type="entry name" value="HAMP"/>
    <property type="match status" value="1"/>
</dbReference>
<dbReference type="EMBL" id="JAIKTU010000002">
    <property type="protein sequence ID" value="MBY0754251.1"/>
    <property type="molecule type" value="Genomic_DNA"/>
</dbReference>
<sequence length="594" mass="68621">MHKQNFRYKLFVNITVVVSIIIILTSMFYYFSTIANLNKSEQQGSKMVLESVSSQIDQLYNELDTALNSLIHNPQLKTTLQSLNSTDNKIPEIEQIHMKQIIENNLRSILFFPNISNVLLFNAKKDYFYYSGHYLKDNDYIKKELKKNDYLYSLKNNHSSIMLPPHRNQWNPSSSSVISIYKNFSGNTITKNTIIEVQASYKSLENICNHETFKNNKEIVIFDNNFNVIYPFNKDISVIKKNLIEDLKYNLEKGNANYSTSDYSYSSTYSDYTKLNIVLLSNNAHIKDQKFQFIISTIIFVSVILFTTLSIIFFITKKLSSPLQELIDYINKISLDKDTTLCIKNNNFDEFQVINESFNQMVIKLKSSMALAYESKISEVNANFTALQAQINPHFIYNTLNAISAASEIYGSEVTTKMCQELSFMMRYVTSNNYNVKLIDEINHVTNYLELMKISNGDNFNYKINIPIEAYDLIIPKLTIQPLVENCFKHAFKDSLPPWHIELICNVTKDGFLISIKDNGGGFKKSSLDDFNKFIKEYNLNESNNIYKDLKIGGLGLKNIHSRLSIFYKNNVELKIFNTDIGSEIIIKGMNEND</sequence>
<evidence type="ECO:0000256" key="4">
    <source>
        <dbReference type="SAM" id="Phobius"/>
    </source>
</evidence>
<evidence type="ECO:0000256" key="3">
    <source>
        <dbReference type="ARBA" id="ARBA00022679"/>
    </source>
</evidence>
<evidence type="ECO:0000313" key="7">
    <source>
        <dbReference type="Proteomes" id="UP001299068"/>
    </source>
</evidence>
<dbReference type="RefSeq" id="WP_221858775.1">
    <property type="nucleotide sequence ID" value="NZ_JAIKTU010000002.1"/>
</dbReference>
<dbReference type="Pfam" id="PF06580">
    <property type="entry name" value="His_kinase"/>
    <property type="match status" value="1"/>
</dbReference>
<keyword evidence="4" id="KW-0472">Membrane</keyword>
<evidence type="ECO:0000313" key="6">
    <source>
        <dbReference type="EMBL" id="MBY0754251.1"/>
    </source>
</evidence>
<gene>
    <name evidence="6" type="ORF">K5V21_02165</name>
</gene>
<dbReference type="Gene3D" id="6.10.340.10">
    <property type="match status" value="1"/>
</dbReference>
<feature type="domain" description="HAMP" evidence="5">
    <location>
        <begin position="317"/>
        <end position="370"/>
    </location>
</feature>
<protein>
    <submittedName>
        <fullName evidence="6">Histidine kinase</fullName>
    </submittedName>
</protein>
<keyword evidence="6" id="KW-0418">Kinase</keyword>
<dbReference type="InterPro" id="IPR036890">
    <property type="entry name" value="HATPase_C_sf"/>
</dbReference>
<comment type="subcellular location">
    <subcellularLocation>
        <location evidence="1">Membrane</location>
    </subcellularLocation>
</comment>